<evidence type="ECO:0000313" key="1">
    <source>
        <dbReference type="EMBL" id="GFS97844.1"/>
    </source>
</evidence>
<organism evidence="1 2">
    <name type="scientific">Nephila pilipes</name>
    <name type="common">Giant wood spider</name>
    <name type="synonym">Nephila maculata</name>
    <dbReference type="NCBI Taxonomy" id="299642"/>
    <lineage>
        <taxon>Eukaryota</taxon>
        <taxon>Metazoa</taxon>
        <taxon>Ecdysozoa</taxon>
        <taxon>Arthropoda</taxon>
        <taxon>Chelicerata</taxon>
        <taxon>Arachnida</taxon>
        <taxon>Araneae</taxon>
        <taxon>Araneomorphae</taxon>
        <taxon>Entelegynae</taxon>
        <taxon>Araneoidea</taxon>
        <taxon>Nephilidae</taxon>
        <taxon>Nephila</taxon>
    </lineage>
</organism>
<dbReference type="Proteomes" id="UP000887013">
    <property type="component" value="Unassembled WGS sequence"/>
</dbReference>
<gene>
    <name evidence="1" type="ORF">NPIL_208721</name>
</gene>
<accession>A0A8X6TBZ5</accession>
<name>A0A8X6TBZ5_NEPPI</name>
<reference evidence="1" key="1">
    <citation type="submission" date="2020-08" db="EMBL/GenBank/DDBJ databases">
        <title>Multicomponent nature underlies the extraordinary mechanical properties of spider dragline silk.</title>
        <authorList>
            <person name="Kono N."/>
            <person name="Nakamura H."/>
            <person name="Mori M."/>
            <person name="Yoshida Y."/>
            <person name="Ohtoshi R."/>
            <person name="Malay A.D."/>
            <person name="Moran D.A.P."/>
            <person name="Tomita M."/>
            <person name="Numata K."/>
            <person name="Arakawa K."/>
        </authorList>
    </citation>
    <scope>NUCLEOTIDE SEQUENCE</scope>
</reference>
<dbReference type="AlphaFoldDB" id="A0A8X6TBZ5"/>
<protein>
    <submittedName>
        <fullName evidence="1">Uncharacterized protein</fullName>
    </submittedName>
</protein>
<keyword evidence="2" id="KW-1185">Reference proteome</keyword>
<comment type="caution">
    <text evidence="1">The sequence shown here is derived from an EMBL/GenBank/DDBJ whole genome shotgun (WGS) entry which is preliminary data.</text>
</comment>
<sequence>MVIRENPILLARAQVLVPGLFCNRSSSLFVVCRSYTSLTFLFVRDEESSILKSQAQECKEGVARSFPSRVTLGVQPLYGSSITISGPICQMHVSELSVSAT</sequence>
<evidence type="ECO:0000313" key="2">
    <source>
        <dbReference type="Proteomes" id="UP000887013"/>
    </source>
</evidence>
<proteinExistence type="predicted"/>
<dbReference type="EMBL" id="BMAW01054757">
    <property type="protein sequence ID" value="GFS97844.1"/>
    <property type="molecule type" value="Genomic_DNA"/>
</dbReference>